<comment type="caution">
    <text evidence="2">The sequence shown here is derived from an EMBL/GenBank/DDBJ whole genome shotgun (WGS) entry which is preliminary data.</text>
</comment>
<feature type="compositionally biased region" description="Basic and acidic residues" evidence="1">
    <location>
        <begin position="106"/>
        <end position="121"/>
    </location>
</feature>
<feature type="region of interest" description="Disordered" evidence="1">
    <location>
        <begin position="1"/>
        <end position="60"/>
    </location>
</feature>
<reference evidence="2 3" key="1">
    <citation type="submission" date="2016-03" db="EMBL/GenBank/DDBJ databases">
        <title>Whole genome sequencing of Grifola frondosa 9006-11.</title>
        <authorList>
            <person name="Min B."/>
            <person name="Park H."/>
            <person name="Kim J.-G."/>
            <person name="Cho H."/>
            <person name="Oh Y.-L."/>
            <person name="Kong W.-S."/>
            <person name="Choi I.-G."/>
        </authorList>
    </citation>
    <scope>NUCLEOTIDE SEQUENCE [LARGE SCALE GENOMIC DNA]</scope>
    <source>
        <strain evidence="2 3">9006-11</strain>
    </source>
</reference>
<keyword evidence="3" id="KW-1185">Reference proteome</keyword>
<accession>A0A1C7M237</accession>
<name>A0A1C7M237_GRIFR</name>
<sequence>MSETADLVSGEMQGNEDTIDPPPSYEQTPGETADETRHADANVVPDVSPDSNITGAQGLRKHADEEEAWLEVEHQEEADYYDSLAALRARVQMHAAERQANLPNAKADDQIYKKNNPKPDRQAINVQGLNVDYANRKIEEALCETDGPQLRVFTGVGNKGKTLRRSLFGYIQDTLHFDARYDDKDAGVLWITLPSKPDNAGPSTSFTA</sequence>
<dbReference type="Proteomes" id="UP000092993">
    <property type="component" value="Unassembled WGS sequence"/>
</dbReference>
<dbReference type="EMBL" id="LUGG01000013">
    <property type="protein sequence ID" value="OBZ71001.1"/>
    <property type="molecule type" value="Genomic_DNA"/>
</dbReference>
<dbReference type="AlphaFoldDB" id="A0A1C7M237"/>
<evidence type="ECO:0000256" key="1">
    <source>
        <dbReference type="SAM" id="MobiDB-lite"/>
    </source>
</evidence>
<organism evidence="2 3">
    <name type="scientific">Grifola frondosa</name>
    <name type="common">Maitake</name>
    <name type="synonym">Polyporus frondosus</name>
    <dbReference type="NCBI Taxonomy" id="5627"/>
    <lineage>
        <taxon>Eukaryota</taxon>
        <taxon>Fungi</taxon>
        <taxon>Dikarya</taxon>
        <taxon>Basidiomycota</taxon>
        <taxon>Agaricomycotina</taxon>
        <taxon>Agaricomycetes</taxon>
        <taxon>Polyporales</taxon>
        <taxon>Grifolaceae</taxon>
        <taxon>Grifola</taxon>
    </lineage>
</organism>
<protein>
    <recommendedName>
        <fullName evidence="4">Smr domain-containing protein</fullName>
    </recommendedName>
</protein>
<proteinExistence type="predicted"/>
<dbReference type="STRING" id="5627.A0A1C7M237"/>
<gene>
    <name evidence="2" type="ORF">A0H81_09137</name>
</gene>
<feature type="region of interest" description="Disordered" evidence="1">
    <location>
        <begin position="99"/>
        <end position="121"/>
    </location>
</feature>
<evidence type="ECO:0008006" key="4">
    <source>
        <dbReference type="Google" id="ProtNLM"/>
    </source>
</evidence>
<evidence type="ECO:0000313" key="3">
    <source>
        <dbReference type="Proteomes" id="UP000092993"/>
    </source>
</evidence>
<evidence type="ECO:0000313" key="2">
    <source>
        <dbReference type="EMBL" id="OBZ71001.1"/>
    </source>
</evidence>